<protein>
    <submittedName>
        <fullName evidence="2">Uncharacterized protein</fullName>
    </submittedName>
</protein>
<name>A0ABS0PYG3_9BRAD</name>
<evidence type="ECO:0000313" key="2">
    <source>
        <dbReference type="EMBL" id="MBH5402115.1"/>
    </source>
</evidence>
<dbReference type="RefSeq" id="WP_197963219.1">
    <property type="nucleotide sequence ID" value="NZ_JACCHP010000026.1"/>
</dbReference>
<evidence type="ECO:0000256" key="1">
    <source>
        <dbReference type="SAM" id="MobiDB-lite"/>
    </source>
</evidence>
<dbReference type="Proteomes" id="UP000807370">
    <property type="component" value="Unassembled WGS sequence"/>
</dbReference>
<feature type="region of interest" description="Disordered" evidence="1">
    <location>
        <begin position="1"/>
        <end position="46"/>
    </location>
</feature>
<accession>A0ABS0PYG3</accession>
<feature type="compositionally biased region" description="Basic and acidic residues" evidence="1">
    <location>
        <begin position="1"/>
        <end position="12"/>
    </location>
</feature>
<proteinExistence type="predicted"/>
<evidence type="ECO:0000313" key="3">
    <source>
        <dbReference type="Proteomes" id="UP000807370"/>
    </source>
</evidence>
<keyword evidence="3" id="KW-1185">Reference proteome</keyword>
<gene>
    <name evidence="2" type="ORF">HZZ13_30625</name>
</gene>
<organism evidence="2 3">
    <name type="scientific">Bradyrhizobium agreste</name>
    <dbReference type="NCBI Taxonomy" id="2751811"/>
    <lineage>
        <taxon>Bacteria</taxon>
        <taxon>Pseudomonadati</taxon>
        <taxon>Pseudomonadota</taxon>
        <taxon>Alphaproteobacteria</taxon>
        <taxon>Hyphomicrobiales</taxon>
        <taxon>Nitrobacteraceae</taxon>
        <taxon>Bradyrhizobium</taxon>
    </lineage>
</organism>
<dbReference type="EMBL" id="JACCHP010000026">
    <property type="protein sequence ID" value="MBH5402115.1"/>
    <property type="molecule type" value="Genomic_DNA"/>
</dbReference>
<comment type="caution">
    <text evidence="2">The sequence shown here is derived from an EMBL/GenBank/DDBJ whole genome shotgun (WGS) entry which is preliminary data.</text>
</comment>
<reference evidence="2 3" key="1">
    <citation type="submission" date="2020-07" db="EMBL/GenBank/DDBJ databases">
        <title>Bradyrhizobium diversity isolated from nodules of indigenous legumes of Western Australia.</title>
        <authorList>
            <person name="Klepa M.S."/>
        </authorList>
    </citation>
    <scope>NUCLEOTIDE SEQUENCE [LARGE SCALE GENOMIC DNA]</scope>
    <source>
        <strain evidence="2 3">CNPSo 4010</strain>
    </source>
</reference>
<sequence>MEREHREDHAEAELQNPEPSVPRAEQVPFTAPLASEGLEQVRDSHC</sequence>